<comment type="caution">
    <text evidence="2">The sequence shown here is derived from an EMBL/GenBank/DDBJ whole genome shotgun (WGS) entry which is preliminary data.</text>
</comment>
<feature type="domain" description="SnoaL-like" evidence="1">
    <location>
        <begin position="13"/>
        <end position="142"/>
    </location>
</feature>
<keyword evidence="3" id="KW-1185">Reference proteome</keyword>
<gene>
    <name evidence="2" type="ORF">N7456_004938</name>
</gene>
<organism evidence="2 3">
    <name type="scientific">Penicillium angulare</name>
    <dbReference type="NCBI Taxonomy" id="116970"/>
    <lineage>
        <taxon>Eukaryota</taxon>
        <taxon>Fungi</taxon>
        <taxon>Dikarya</taxon>
        <taxon>Ascomycota</taxon>
        <taxon>Pezizomycotina</taxon>
        <taxon>Eurotiomycetes</taxon>
        <taxon>Eurotiomycetidae</taxon>
        <taxon>Eurotiales</taxon>
        <taxon>Aspergillaceae</taxon>
        <taxon>Penicillium</taxon>
    </lineage>
</organism>
<dbReference type="SUPFAM" id="SSF54427">
    <property type="entry name" value="NTF2-like"/>
    <property type="match status" value="1"/>
</dbReference>
<proteinExistence type="predicted"/>
<evidence type="ECO:0000313" key="2">
    <source>
        <dbReference type="EMBL" id="KAJ5108263.1"/>
    </source>
</evidence>
<dbReference type="EMBL" id="JAPQKH010000003">
    <property type="protein sequence ID" value="KAJ5108263.1"/>
    <property type="molecule type" value="Genomic_DNA"/>
</dbReference>
<sequence length="157" mass="17023">MSIPALPASLSPSLSGRDAVADALYRCVIGLDTADEALFKSAFTTDAVFDINGTVMDGLEAIISQCYINIAKMDTNHFLSNIRINITDEDSKAQVTCSALAQHYRGGEGMQPGSVPLLAGSLYWVELVHDSADGLWKVKHWTLKSNWGQGDWTVFGK</sequence>
<dbReference type="Proteomes" id="UP001149165">
    <property type="component" value="Unassembled WGS sequence"/>
</dbReference>
<reference evidence="2" key="1">
    <citation type="submission" date="2022-11" db="EMBL/GenBank/DDBJ databases">
        <authorList>
            <person name="Petersen C."/>
        </authorList>
    </citation>
    <scope>NUCLEOTIDE SEQUENCE</scope>
    <source>
        <strain evidence="2">IBT 30069</strain>
    </source>
</reference>
<accession>A0A9W9FXI1</accession>
<name>A0A9W9FXI1_9EURO</name>
<dbReference type="OrthoDB" id="2148716at2759"/>
<dbReference type="AlphaFoldDB" id="A0A9W9FXI1"/>
<evidence type="ECO:0000259" key="1">
    <source>
        <dbReference type="Pfam" id="PF13577"/>
    </source>
</evidence>
<dbReference type="Gene3D" id="3.10.450.50">
    <property type="match status" value="1"/>
</dbReference>
<reference evidence="2" key="2">
    <citation type="journal article" date="2023" name="IMA Fungus">
        <title>Comparative genomic study of the Penicillium genus elucidates a diverse pangenome and 15 lateral gene transfer events.</title>
        <authorList>
            <person name="Petersen C."/>
            <person name="Sorensen T."/>
            <person name="Nielsen M.R."/>
            <person name="Sondergaard T.E."/>
            <person name="Sorensen J.L."/>
            <person name="Fitzpatrick D.A."/>
            <person name="Frisvad J.C."/>
            <person name="Nielsen K.L."/>
        </authorList>
    </citation>
    <scope>NUCLEOTIDE SEQUENCE</scope>
    <source>
        <strain evidence="2">IBT 30069</strain>
    </source>
</reference>
<dbReference type="InterPro" id="IPR032710">
    <property type="entry name" value="NTF2-like_dom_sf"/>
</dbReference>
<protein>
    <recommendedName>
        <fullName evidence="1">SnoaL-like domain-containing protein</fullName>
    </recommendedName>
</protein>
<dbReference type="Pfam" id="PF13577">
    <property type="entry name" value="SnoaL_4"/>
    <property type="match status" value="1"/>
</dbReference>
<dbReference type="InterPro" id="IPR037401">
    <property type="entry name" value="SnoaL-like"/>
</dbReference>
<evidence type="ECO:0000313" key="3">
    <source>
        <dbReference type="Proteomes" id="UP001149165"/>
    </source>
</evidence>